<dbReference type="eggNOG" id="ENOG5034A3R">
    <property type="taxonomic scope" value="Bacteria"/>
</dbReference>
<proteinExistence type="predicted"/>
<dbReference type="HOGENOM" id="CLU_178593_0_0_11"/>
<dbReference type="RefSeq" id="WP_011026777.1">
    <property type="nucleotide sequence ID" value="NC_003888.3"/>
</dbReference>
<evidence type="ECO:0000313" key="1">
    <source>
        <dbReference type="EMBL" id="CAB53305.1"/>
    </source>
</evidence>
<sequence>MALRFVGIAPRTGGEGSPTVWVEEESADLVLQGEEAGALLQALVGSTEWVAGHRTGIPAYERVIRIPFRMVQILREACDAAERASADHRDVR</sequence>
<dbReference type="OrthoDB" id="3214245at2"/>
<dbReference type="KEGG" id="sco:SCO7833"/>
<dbReference type="EMBL" id="AL939104">
    <property type="protein sequence ID" value="CAB53305.1"/>
    <property type="molecule type" value="Genomic_DNA"/>
</dbReference>
<accession>Q9S1X9</accession>
<dbReference type="AlphaFoldDB" id="Q9S1X9"/>
<dbReference type="PaxDb" id="100226-SCO0014"/>
<evidence type="ECO:0000313" key="2">
    <source>
        <dbReference type="EMBL" id="CAC03651.1"/>
    </source>
</evidence>
<gene>
    <name evidence="1" type="ordered locus">SCO0014</name>
    <name evidence="2" type="ordered locus">SCO7833</name>
    <name evidence="2" type="ORF">SC8E7.30</name>
    <name evidence="1" type="ORF">SCJ30.10c</name>
</gene>
<organism evidence="1 3">
    <name type="scientific">Streptomyces coelicolor (strain ATCC BAA-471 / A3(2) / M145)</name>
    <dbReference type="NCBI Taxonomy" id="100226"/>
    <lineage>
        <taxon>Bacteria</taxon>
        <taxon>Bacillati</taxon>
        <taxon>Actinomycetota</taxon>
        <taxon>Actinomycetes</taxon>
        <taxon>Kitasatosporales</taxon>
        <taxon>Streptomycetaceae</taxon>
        <taxon>Streptomyces</taxon>
        <taxon>Streptomyces albidoflavus group</taxon>
    </lineage>
</organism>
<keyword evidence="3" id="KW-1185">Reference proteome</keyword>
<name>Q9S1X9_STRCO</name>
<dbReference type="Proteomes" id="UP000001973">
    <property type="component" value="Chromosome"/>
</dbReference>
<dbReference type="KEGG" id="sco:SCO0014"/>
<dbReference type="EMBL" id="AL939132">
    <property type="protein sequence ID" value="CAC03651.1"/>
    <property type="molecule type" value="Genomic_DNA"/>
</dbReference>
<reference evidence="1 3" key="1">
    <citation type="journal article" date="2002" name="Nature">
        <title>Complete genome sequence of the model actinomycete Streptomyces coelicolor A3(2).</title>
        <authorList>
            <person name="Bentley S.D."/>
            <person name="Chater K.F."/>
            <person name="Cerdeno-Tarraga A.M."/>
            <person name="Challis G.L."/>
            <person name="Thomson N.R."/>
            <person name="James K.D."/>
            <person name="Harris D.E."/>
            <person name="Quail M.A."/>
            <person name="Kieser H."/>
            <person name="Harper D."/>
            <person name="Bateman A."/>
            <person name="Brown S."/>
            <person name="Chandra G."/>
            <person name="Chen C.W."/>
            <person name="Collins M."/>
            <person name="Cronin A."/>
            <person name="Fraser A."/>
            <person name="Goble A."/>
            <person name="Hidalgo J."/>
            <person name="Hornsby T."/>
            <person name="Howarth S."/>
            <person name="Huang C.H."/>
            <person name="Kieser T."/>
            <person name="Larke L."/>
            <person name="Murphy L."/>
            <person name="Oliver K."/>
            <person name="O'Neil S."/>
            <person name="Rabbinowitsch E."/>
            <person name="Rajandream M.A."/>
            <person name="Rutherford K."/>
            <person name="Rutter S."/>
            <person name="Seeger K."/>
            <person name="Saunders D."/>
            <person name="Sharp S."/>
            <person name="Squares R."/>
            <person name="Squares S."/>
            <person name="Taylor K."/>
            <person name="Warren T."/>
            <person name="Wietzorrek A."/>
            <person name="Woodward J."/>
            <person name="Barrell B.G."/>
            <person name="Parkhill J."/>
            <person name="Hopwood D.A."/>
        </authorList>
    </citation>
    <scope>NUCLEOTIDE SEQUENCE [LARGE SCALE GENOMIC DNA]</scope>
    <source>
        <strain evidence="1">A3</strain>
        <strain evidence="3">ATCC BAA-471 / A3(2) / M145</strain>
    </source>
</reference>
<evidence type="ECO:0000313" key="3">
    <source>
        <dbReference type="Proteomes" id="UP000001973"/>
    </source>
</evidence>
<protein>
    <submittedName>
        <fullName evidence="1">Uncharacterized protein</fullName>
    </submittedName>
</protein>
<dbReference type="PIR" id="T37077">
    <property type="entry name" value="T37077"/>
</dbReference>